<sequence length="193" mass="21377">MKPRVPLIGEPIAVDLVNTRAIIAGDQVDMMGTPAELWEWLTRQADRLTTLTRAEQSSLDETDLAAVHEVREHTARTLSHVRLGKRPPADALRGLNEAQRAAPGIRKLSWRGGSVVGTVDRPGKLGVRVAADLAEAAAELLTDPLIEALRECEERNCVMLFVATNPRRRWCSPAICGNRVRVARYYQRHKTSA</sequence>
<dbReference type="Proteomes" id="UP000199690">
    <property type="component" value="Unassembled WGS sequence"/>
</dbReference>
<reference evidence="4 5" key="2">
    <citation type="submission" date="2016-10" db="EMBL/GenBank/DDBJ databases">
        <authorList>
            <person name="Varghese N."/>
            <person name="Submissions S."/>
        </authorList>
    </citation>
    <scope>NUCLEOTIDE SEQUENCE [LARGE SCALE GENOMIC DNA]</scope>
    <source>
        <strain evidence="5">ATCC 20501</strain>
        <strain evidence="3 4">CGMCC 4.3529</strain>
    </source>
</reference>
<accession>A0A1H5Y2C0</accession>
<dbReference type="Proteomes" id="UP000236729">
    <property type="component" value="Unassembled WGS sequence"/>
</dbReference>
<feature type="domain" description="Zinc finger CGNR" evidence="1">
    <location>
        <begin position="149"/>
        <end position="189"/>
    </location>
</feature>
<dbReference type="InterPro" id="IPR010852">
    <property type="entry name" value="ABATE"/>
</dbReference>
<protein>
    <submittedName>
        <fullName evidence="2">Conserved protein containing a Zn-ribbon-like motif, possibly RNA-binding</fullName>
    </submittedName>
</protein>
<keyword evidence="4" id="KW-1185">Reference proteome</keyword>
<evidence type="ECO:0000313" key="3">
    <source>
        <dbReference type="EMBL" id="SFF09422.1"/>
    </source>
</evidence>
<dbReference type="EMBL" id="FNVB01000002">
    <property type="protein sequence ID" value="SEG17935.1"/>
    <property type="molecule type" value="Genomic_DNA"/>
</dbReference>
<dbReference type="InterPro" id="IPR021005">
    <property type="entry name" value="Znf_CGNR"/>
</dbReference>
<dbReference type="SUPFAM" id="SSF160904">
    <property type="entry name" value="Jann2411-like"/>
    <property type="match status" value="1"/>
</dbReference>
<evidence type="ECO:0000313" key="5">
    <source>
        <dbReference type="Proteomes" id="UP000236729"/>
    </source>
</evidence>
<proteinExistence type="predicted"/>
<dbReference type="RefSeq" id="WP_093358099.1">
    <property type="nucleotide sequence ID" value="NZ_FNVB01000002.1"/>
</dbReference>
<evidence type="ECO:0000259" key="1">
    <source>
        <dbReference type="Pfam" id="PF11706"/>
    </source>
</evidence>
<dbReference type="EMBL" id="FOME01000019">
    <property type="protein sequence ID" value="SFF09422.1"/>
    <property type="molecule type" value="Genomic_DNA"/>
</dbReference>
<gene>
    <name evidence="2" type="ORF">SAMN02982929_01720</name>
    <name evidence="3" type="ORF">SAMN05216506_11922</name>
</gene>
<dbReference type="SMR" id="A0A1H5Y2C0"/>
<evidence type="ECO:0000313" key="4">
    <source>
        <dbReference type="Proteomes" id="UP000199690"/>
    </source>
</evidence>
<name>A0A1H5Y2C0_9PSEU</name>
<dbReference type="AlphaFoldDB" id="A0A1H5Y2C0"/>
<dbReference type="Pfam" id="PF11706">
    <property type="entry name" value="zf-CGNR"/>
    <property type="match status" value="1"/>
</dbReference>
<reference evidence="2" key="1">
    <citation type="submission" date="2016-10" db="EMBL/GenBank/DDBJ databases">
        <authorList>
            <person name="de Groot N.N."/>
        </authorList>
    </citation>
    <scope>NUCLEOTIDE SEQUENCE [LARGE SCALE GENOMIC DNA]</scope>
    <source>
        <strain evidence="2">ATCC 20501</strain>
    </source>
</reference>
<evidence type="ECO:0000313" key="2">
    <source>
        <dbReference type="EMBL" id="SEG17935.1"/>
    </source>
</evidence>
<organism evidence="2 5">
    <name type="scientific">Saccharopolyspora kobensis</name>
    <dbReference type="NCBI Taxonomy" id="146035"/>
    <lineage>
        <taxon>Bacteria</taxon>
        <taxon>Bacillati</taxon>
        <taxon>Actinomycetota</taxon>
        <taxon>Actinomycetes</taxon>
        <taxon>Pseudonocardiales</taxon>
        <taxon>Pseudonocardiaceae</taxon>
        <taxon>Saccharopolyspora</taxon>
    </lineage>
</organism>
<dbReference type="Pfam" id="PF07336">
    <property type="entry name" value="ABATE"/>
    <property type="match status" value="1"/>
</dbReference>
<dbReference type="PANTHER" id="PTHR35525:SF3">
    <property type="entry name" value="BLL6575 PROTEIN"/>
    <property type="match status" value="1"/>
</dbReference>
<dbReference type="PANTHER" id="PTHR35525">
    <property type="entry name" value="BLL6575 PROTEIN"/>
    <property type="match status" value="1"/>
</dbReference>
<dbReference type="Gene3D" id="1.10.3300.10">
    <property type="entry name" value="Jann2411-like domain"/>
    <property type="match status" value="1"/>
</dbReference>
<dbReference type="InterPro" id="IPR023286">
    <property type="entry name" value="ABATE_dom_sf"/>
</dbReference>
<accession>A0A1I2FVL0</accession>